<accession>A0ABT9R2H7</accession>
<reference evidence="11 12" key="1">
    <citation type="submission" date="2023-07" db="EMBL/GenBank/DDBJ databases">
        <title>Sequencing the genomes of 1000 actinobacteria strains.</title>
        <authorList>
            <person name="Klenk H.-P."/>
        </authorList>
    </citation>
    <scope>NUCLEOTIDE SEQUENCE [LARGE SCALE GENOMIC DNA]</scope>
    <source>
        <strain evidence="11 12">DSM 44109</strain>
    </source>
</reference>
<evidence type="ECO:0000256" key="1">
    <source>
        <dbReference type="ARBA" id="ARBA00000085"/>
    </source>
</evidence>
<keyword evidence="7 9" id="KW-1133">Transmembrane helix</keyword>
<keyword evidence="5 9" id="KW-0812">Transmembrane</keyword>
<evidence type="ECO:0000256" key="7">
    <source>
        <dbReference type="ARBA" id="ARBA00022989"/>
    </source>
</evidence>
<dbReference type="Gene3D" id="3.30.565.10">
    <property type="entry name" value="Histidine kinase-like ATPase, C-terminal domain"/>
    <property type="match status" value="1"/>
</dbReference>
<dbReference type="PROSITE" id="PS50109">
    <property type="entry name" value="HIS_KIN"/>
    <property type="match status" value="1"/>
</dbReference>
<keyword evidence="12" id="KW-1185">Reference proteome</keyword>
<organism evidence="11 12">
    <name type="scientific">Streptosporangium brasiliense</name>
    <dbReference type="NCBI Taxonomy" id="47480"/>
    <lineage>
        <taxon>Bacteria</taxon>
        <taxon>Bacillati</taxon>
        <taxon>Actinomycetota</taxon>
        <taxon>Actinomycetes</taxon>
        <taxon>Streptosporangiales</taxon>
        <taxon>Streptosporangiaceae</taxon>
        <taxon>Streptosporangium</taxon>
    </lineage>
</organism>
<dbReference type="GO" id="GO:0016301">
    <property type="term" value="F:kinase activity"/>
    <property type="evidence" value="ECO:0007669"/>
    <property type="project" value="UniProtKB-KW"/>
</dbReference>
<comment type="catalytic activity">
    <reaction evidence="1">
        <text>ATP + protein L-histidine = ADP + protein N-phospho-L-histidine.</text>
        <dbReference type="EC" id="2.7.13.3"/>
    </reaction>
</comment>
<evidence type="ECO:0000313" key="12">
    <source>
        <dbReference type="Proteomes" id="UP001230426"/>
    </source>
</evidence>
<feature type="domain" description="Histidine kinase" evidence="10">
    <location>
        <begin position="493"/>
        <end position="598"/>
    </location>
</feature>
<dbReference type="RefSeq" id="WP_306860308.1">
    <property type="nucleotide sequence ID" value="NZ_JAUSRB010000002.1"/>
</dbReference>
<evidence type="ECO:0000256" key="2">
    <source>
        <dbReference type="ARBA" id="ARBA00012438"/>
    </source>
</evidence>
<dbReference type="PANTHER" id="PTHR45436:SF5">
    <property type="entry name" value="SENSOR HISTIDINE KINASE TRCS"/>
    <property type="match status" value="1"/>
</dbReference>
<dbReference type="EC" id="2.7.13.3" evidence="2"/>
<feature type="region of interest" description="Disordered" evidence="8">
    <location>
        <begin position="624"/>
        <end position="672"/>
    </location>
</feature>
<feature type="transmembrane region" description="Helical" evidence="9">
    <location>
        <begin position="281"/>
        <end position="304"/>
    </location>
</feature>
<protein>
    <recommendedName>
        <fullName evidence="2">histidine kinase</fullName>
        <ecNumber evidence="2">2.7.13.3</ecNumber>
    </recommendedName>
</protein>
<dbReference type="SMART" id="SM00387">
    <property type="entry name" value="HATPase_c"/>
    <property type="match status" value="1"/>
</dbReference>
<evidence type="ECO:0000256" key="4">
    <source>
        <dbReference type="ARBA" id="ARBA00022679"/>
    </source>
</evidence>
<gene>
    <name evidence="11" type="ORF">J2S55_002699</name>
</gene>
<dbReference type="Proteomes" id="UP001230426">
    <property type="component" value="Unassembled WGS sequence"/>
</dbReference>
<dbReference type="InterPro" id="IPR036890">
    <property type="entry name" value="HATPase_C_sf"/>
</dbReference>
<keyword evidence="6 11" id="KW-0418">Kinase</keyword>
<evidence type="ECO:0000256" key="3">
    <source>
        <dbReference type="ARBA" id="ARBA00022553"/>
    </source>
</evidence>
<evidence type="ECO:0000256" key="5">
    <source>
        <dbReference type="ARBA" id="ARBA00022692"/>
    </source>
</evidence>
<dbReference type="InterPro" id="IPR003594">
    <property type="entry name" value="HATPase_dom"/>
</dbReference>
<evidence type="ECO:0000313" key="11">
    <source>
        <dbReference type="EMBL" id="MDP9863433.1"/>
    </source>
</evidence>
<dbReference type="InterPro" id="IPR005467">
    <property type="entry name" value="His_kinase_dom"/>
</dbReference>
<proteinExistence type="predicted"/>
<dbReference type="InterPro" id="IPR013587">
    <property type="entry name" value="Nitrate/nitrite_sensing"/>
</dbReference>
<feature type="compositionally biased region" description="Basic and acidic residues" evidence="8">
    <location>
        <begin position="660"/>
        <end position="672"/>
    </location>
</feature>
<keyword evidence="9" id="KW-0472">Membrane</keyword>
<dbReference type="PANTHER" id="PTHR45436">
    <property type="entry name" value="SENSOR HISTIDINE KINASE YKOH"/>
    <property type="match status" value="1"/>
</dbReference>
<keyword evidence="3" id="KW-0597">Phosphoprotein</keyword>
<feature type="compositionally biased region" description="Low complexity" evidence="8">
    <location>
        <begin position="628"/>
        <end position="643"/>
    </location>
</feature>
<name>A0ABT9R2H7_9ACTN</name>
<evidence type="ECO:0000256" key="9">
    <source>
        <dbReference type="SAM" id="Phobius"/>
    </source>
</evidence>
<evidence type="ECO:0000256" key="6">
    <source>
        <dbReference type="ARBA" id="ARBA00022777"/>
    </source>
</evidence>
<evidence type="ECO:0000259" key="10">
    <source>
        <dbReference type="PROSITE" id="PS50109"/>
    </source>
</evidence>
<dbReference type="InterPro" id="IPR050428">
    <property type="entry name" value="TCS_sensor_his_kinase"/>
</dbReference>
<sequence length="672" mass="72968">MPIVSLVAIWAFAATLTLRSGQDLLRASEGYERGILPTRTVTTALQHERLLSLAALGDSAVPRTDLDAQRIQTNTARAELERLVPALQESTTPAVWDRLVRLLATMERLTEVRSGVDTHTAGRMQTLDAYSGMIQAAFEVYDKIRISSDIDLNDQTRAVVLMGRSREMLSRQAALIAGAVAEGSMSAEERAAFSELATGRRLLYSLGFDQFDEEFQGLYRDLQSSAAYTSFERIEKAVTTAARPEPSWVTVSAELSDTFDGLGGQVSRGITERSGPLATGILVQIGIAGGLGLIAVAVSIFVSVRFGRRIGTELIGLQQAALDLAHKRLPDVVERLRKGEDVCSEARELNYGTTTEIVNVGKAFSSVQRTAVEAAAGQAQMRKSVNKVFVNLARRSQSLLHRQLSMLETMERRASDPETLEDLFGLDHLTTRMRRHSEGLIILSGAVPGRGWRTPVAIYDVVRAAVEEVEDYQRVTVNVPQGPSVVGSVVTDVIHLVAELVENAAIFSPPHTTVSVHGEAVARGYVIEVEDRGLGITPAEMAQLNERLADPPEFDLADSDRLGLFVVTQLAARHGIRVSLRPSPFGGTTAIVLLPGELVVDATGPRAAYTAEVEWITTDSGLPKRVRQAAPERQAVPARRPVPVEAPEPAPSSVMTSFRDGWRRAEQESGAE</sequence>
<dbReference type="Pfam" id="PF08376">
    <property type="entry name" value="NIT"/>
    <property type="match status" value="1"/>
</dbReference>
<dbReference type="SUPFAM" id="SSF55874">
    <property type="entry name" value="ATPase domain of HSP90 chaperone/DNA topoisomerase II/histidine kinase"/>
    <property type="match status" value="1"/>
</dbReference>
<evidence type="ECO:0000256" key="8">
    <source>
        <dbReference type="SAM" id="MobiDB-lite"/>
    </source>
</evidence>
<dbReference type="EMBL" id="JAUSRB010000002">
    <property type="protein sequence ID" value="MDP9863433.1"/>
    <property type="molecule type" value="Genomic_DNA"/>
</dbReference>
<comment type="caution">
    <text evidence="11">The sequence shown here is derived from an EMBL/GenBank/DDBJ whole genome shotgun (WGS) entry which is preliminary data.</text>
</comment>
<dbReference type="Pfam" id="PF02518">
    <property type="entry name" value="HATPase_c"/>
    <property type="match status" value="1"/>
</dbReference>
<keyword evidence="4" id="KW-0808">Transferase</keyword>